<evidence type="ECO:0000256" key="1">
    <source>
        <dbReference type="SAM" id="Phobius"/>
    </source>
</evidence>
<keyword evidence="1" id="KW-1133">Transmembrane helix</keyword>
<dbReference type="STRING" id="1817825.A2720_04000"/>
<gene>
    <name evidence="2" type="ORF">A2720_04000</name>
</gene>
<name>A0A1F5NSQ2_9BACT</name>
<keyword evidence="1" id="KW-0812">Transmembrane</keyword>
<organism evidence="2 3">
    <name type="scientific">Candidatus Doudnabacteria bacterium RIFCSPHIGHO2_01_FULL_46_24</name>
    <dbReference type="NCBI Taxonomy" id="1817825"/>
    <lineage>
        <taxon>Bacteria</taxon>
        <taxon>Candidatus Doudnaibacteriota</taxon>
    </lineage>
</organism>
<evidence type="ECO:0000313" key="2">
    <source>
        <dbReference type="EMBL" id="OGE80699.1"/>
    </source>
</evidence>
<feature type="transmembrane region" description="Helical" evidence="1">
    <location>
        <begin position="7"/>
        <end position="26"/>
    </location>
</feature>
<proteinExistence type="predicted"/>
<evidence type="ECO:0000313" key="3">
    <source>
        <dbReference type="Proteomes" id="UP000178892"/>
    </source>
</evidence>
<comment type="caution">
    <text evidence="2">The sequence shown here is derived from an EMBL/GenBank/DDBJ whole genome shotgun (WGS) entry which is preliminary data.</text>
</comment>
<dbReference type="EMBL" id="MFEL01000018">
    <property type="protein sequence ID" value="OGE80699.1"/>
    <property type="molecule type" value="Genomic_DNA"/>
</dbReference>
<dbReference type="Proteomes" id="UP000178892">
    <property type="component" value="Unassembled WGS sequence"/>
</dbReference>
<sequence length="72" mass="8197">MLSKPLIYTVLVFQIIGLVWDAFYHFTDPGGIGEFFAAAHWPVFLGFVILLIAVLQSFPKKKEPNEDNKFLP</sequence>
<feature type="transmembrane region" description="Helical" evidence="1">
    <location>
        <begin position="38"/>
        <end position="55"/>
    </location>
</feature>
<accession>A0A1F5NSQ2</accession>
<protein>
    <submittedName>
        <fullName evidence="2">Uncharacterized protein</fullName>
    </submittedName>
</protein>
<reference evidence="2 3" key="1">
    <citation type="journal article" date="2016" name="Nat. Commun.">
        <title>Thousands of microbial genomes shed light on interconnected biogeochemical processes in an aquifer system.</title>
        <authorList>
            <person name="Anantharaman K."/>
            <person name="Brown C.T."/>
            <person name="Hug L.A."/>
            <person name="Sharon I."/>
            <person name="Castelle C.J."/>
            <person name="Probst A.J."/>
            <person name="Thomas B.C."/>
            <person name="Singh A."/>
            <person name="Wilkins M.J."/>
            <person name="Karaoz U."/>
            <person name="Brodie E.L."/>
            <person name="Williams K.H."/>
            <person name="Hubbard S.S."/>
            <person name="Banfield J.F."/>
        </authorList>
    </citation>
    <scope>NUCLEOTIDE SEQUENCE [LARGE SCALE GENOMIC DNA]</scope>
</reference>
<dbReference type="AlphaFoldDB" id="A0A1F5NSQ2"/>
<keyword evidence="1" id="KW-0472">Membrane</keyword>